<dbReference type="PANTHER" id="PTHR36845">
    <property type="entry name" value="HYDROLASE, PUTATIVE (AFU_ORTHOLOGUE AFUA_7G05090)-RELATED"/>
    <property type="match status" value="1"/>
</dbReference>
<proteinExistence type="inferred from homology"/>
<evidence type="ECO:0000313" key="4">
    <source>
        <dbReference type="Proteomes" id="UP000054516"/>
    </source>
</evidence>
<dbReference type="Proteomes" id="UP000054516">
    <property type="component" value="Unassembled WGS sequence"/>
</dbReference>
<dbReference type="AlphaFoldDB" id="A0A1W2TJZ8"/>
<dbReference type="PANTHER" id="PTHR36845:SF1">
    <property type="entry name" value="HYDROLASE, PUTATIVE (AFU_ORTHOLOGUE AFUA_7G05090)-RELATED"/>
    <property type="match status" value="1"/>
</dbReference>
<name>A0A1W2TJZ8_ROSNE</name>
<comment type="similarity">
    <text evidence="2">Belongs to the glycosyl hydrolase 88 family.</text>
</comment>
<organism evidence="3">
    <name type="scientific">Rosellinia necatrix</name>
    <name type="common">White root-rot fungus</name>
    <dbReference type="NCBI Taxonomy" id="77044"/>
    <lineage>
        <taxon>Eukaryota</taxon>
        <taxon>Fungi</taxon>
        <taxon>Dikarya</taxon>
        <taxon>Ascomycota</taxon>
        <taxon>Pezizomycotina</taxon>
        <taxon>Sordariomycetes</taxon>
        <taxon>Xylariomycetidae</taxon>
        <taxon>Xylariales</taxon>
        <taxon>Xylariaceae</taxon>
        <taxon>Rosellinia</taxon>
    </lineage>
</organism>
<accession>A0A1W2TJZ8</accession>
<evidence type="ECO:0000256" key="1">
    <source>
        <dbReference type="ARBA" id="ARBA00022801"/>
    </source>
</evidence>
<sequence>MAKRLRIDEGAAETAVKNKYVPCFDRLTTAHSKTELNNIPSNSSFNLKSNAKILCRLYSNIIEIKLWATAEKGTSQAQPPQLYPEYTQPGGTDYVLRELEFWTSGFFPGSLYSLLQRKRMYGSLVDSTGEEIVHELKLEFACKWWTENIHQNALLGTTHDLGFMIAPWAKPAWELNRDYKALDTMVRGAKTLHGRFNGTVGLIRSWDTCVTKRYQFLNPKGEFLTVIDNMMNLDLLFYVARLTRDQQMFRDAVQHARTTMRAHIREDSSTIHLVCFDPDTGDIRERLTNQGYTDTSCWTRGQAWAIAGFAETYHWTLEMEFLATAQRCADLFLRRLPASGVPPWDFDAAQDHGHETQPTDTSAAMIAAYGLLLIHKAFFAMGRESRYLDAALHLIESTCRLHVNGFASSGQEEQSRSAGPEDISCSSGVAVGDTILNGATINNHKFAPRRWANHGLVYADYYFMVVGNLLLDLGVGQQILKAAAT</sequence>
<dbReference type="OMA" id="YRTLDFW"/>
<dbReference type="GO" id="GO:0052757">
    <property type="term" value="F:chondroitin hydrolase activity"/>
    <property type="evidence" value="ECO:0007669"/>
    <property type="project" value="TreeGrafter"/>
</dbReference>
<dbReference type="InterPro" id="IPR052369">
    <property type="entry name" value="UG_Glycosaminoglycan_Hydrolase"/>
</dbReference>
<evidence type="ECO:0000313" key="3">
    <source>
        <dbReference type="EMBL" id="GAP88559.1"/>
    </source>
</evidence>
<dbReference type="EMBL" id="DF977515">
    <property type="protein sequence ID" value="GAP88559.1"/>
    <property type="molecule type" value="Genomic_DNA"/>
</dbReference>
<dbReference type="InterPro" id="IPR008928">
    <property type="entry name" value="6-hairpin_glycosidase_sf"/>
</dbReference>
<protein>
    <submittedName>
        <fullName evidence="3">Putative glycoside hydrolase family 88 protein</fullName>
    </submittedName>
</protein>
<dbReference type="InterPro" id="IPR012341">
    <property type="entry name" value="6hp_glycosidase-like_sf"/>
</dbReference>
<reference evidence="3" key="1">
    <citation type="submission" date="2016-03" db="EMBL/GenBank/DDBJ databases">
        <title>Draft genome sequence of Rosellinia necatrix.</title>
        <authorList>
            <person name="Kanematsu S."/>
        </authorList>
    </citation>
    <scope>NUCLEOTIDE SEQUENCE [LARGE SCALE GENOMIC DNA]</scope>
    <source>
        <strain evidence="3">W97</strain>
    </source>
</reference>
<dbReference type="OrthoDB" id="2317065at2759"/>
<keyword evidence="4" id="KW-1185">Reference proteome</keyword>
<dbReference type="SUPFAM" id="SSF48208">
    <property type="entry name" value="Six-hairpin glycosidases"/>
    <property type="match status" value="1"/>
</dbReference>
<dbReference type="GO" id="GO:0000272">
    <property type="term" value="P:polysaccharide catabolic process"/>
    <property type="evidence" value="ECO:0007669"/>
    <property type="project" value="TreeGrafter"/>
</dbReference>
<keyword evidence="1 3" id="KW-0378">Hydrolase</keyword>
<gene>
    <name evidence="3" type="ORF">SAMD00023353_7000280</name>
</gene>
<evidence type="ECO:0000256" key="2">
    <source>
        <dbReference type="ARBA" id="ARBA00038358"/>
    </source>
</evidence>
<dbReference type="Gene3D" id="1.50.10.10">
    <property type="match status" value="1"/>
</dbReference>